<keyword evidence="10" id="KW-1185">Reference proteome</keyword>
<accession>A0A1A9WI69</accession>
<dbReference type="GO" id="GO:0005886">
    <property type="term" value="C:plasma membrane"/>
    <property type="evidence" value="ECO:0007669"/>
    <property type="project" value="UniProtKB-SubCell"/>
</dbReference>
<name>A0A1A9WI69_9MUSC</name>
<organism evidence="9 10">
    <name type="scientific">Glossina brevipalpis</name>
    <dbReference type="NCBI Taxonomy" id="37001"/>
    <lineage>
        <taxon>Eukaryota</taxon>
        <taxon>Metazoa</taxon>
        <taxon>Ecdysozoa</taxon>
        <taxon>Arthropoda</taxon>
        <taxon>Hexapoda</taxon>
        <taxon>Insecta</taxon>
        <taxon>Pterygota</taxon>
        <taxon>Neoptera</taxon>
        <taxon>Endopterygota</taxon>
        <taxon>Diptera</taxon>
        <taxon>Brachycera</taxon>
        <taxon>Muscomorpha</taxon>
        <taxon>Hippoboscoidea</taxon>
        <taxon>Glossinidae</taxon>
        <taxon>Glossina</taxon>
    </lineage>
</organism>
<keyword evidence="3" id="KW-1003">Cell membrane</keyword>
<keyword evidence="6 8" id="KW-0472">Membrane</keyword>
<dbReference type="EnsemblMetazoa" id="GBRI020712-RA">
    <property type="protein sequence ID" value="GBRI020712-PA"/>
    <property type="gene ID" value="GBRI020712"/>
</dbReference>
<evidence type="ECO:0008006" key="11">
    <source>
        <dbReference type="Google" id="ProtNLM"/>
    </source>
</evidence>
<dbReference type="InterPro" id="IPR002159">
    <property type="entry name" value="CD36_fam"/>
</dbReference>
<dbReference type="VEuPathDB" id="VectorBase:GBRI020712"/>
<dbReference type="GO" id="GO:0005044">
    <property type="term" value="F:scavenger receptor activity"/>
    <property type="evidence" value="ECO:0007669"/>
    <property type="project" value="TreeGrafter"/>
</dbReference>
<dbReference type="STRING" id="37001.A0A1A9WI69"/>
<dbReference type="Pfam" id="PF01130">
    <property type="entry name" value="CD36"/>
    <property type="match status" value="1"/>
</dbReference>
<reference evidence="10" key="1">
    <citation type="submission" date="2014-03" db="EMBL/GenBank/DDBJ databases">
        <authorList>
            <person name="Aksoy S."/>
            <person name="Warren W."/>
            <person name="Wilson R.K."/>
        </authorList>
    </citation>
    <scope>NUCLEOTIDE SEQUENCE [LARGE SCALE GENOMIC DNA]</scope>
    <source>
        <strain evidence="10">IAEA</strain>
    </source>
</reference>
<dbReference type="PRINTS" id="PR01609">
    <property type="entry name" value="CD36FAMILY"/>
</dbReference>
<proteinExistence type="inferred from homology"/>
<evidence type="ECO:0000313" key="10">
    <source>
        <dbReference type="Proteomes" id="UP000091820"/>
    </source>
</evidence>
<keyword evidence="5 8" id="KW-1133">Transmembrane helix</keyword>
<evidence type="ECO:0000256" key="6">
    <source>
        <dbReference type="ARBA" id="ARBA00023136"/>
    </source>
</evidence>
<evidence type="ECO:0000256" key="7">
    <source>
        <dbReference type="ARBA" id="ARBA00023180"/>
    </source>
</evidence>
<sequence>MTMHNTPSGSKLISLTITAIVCSVLFIISLHIDYHWEFIKEHVRFRRDSPLQNGWISSPQGTLRVYLFNVTNAASFLNGTDLRLKIEEVGPIAYRLSGRNEIISQTKDSLIFRRYPHEKLEFDPLASCSPDILNQTITMPNIILLSSAAKLHDWVFWVRHAFNAITINESAFLKNTINYFLWDFTLPWLSLLASHVPNIVSNCGLLYNAMKPKELIYNVKIGVDNGVENFFRVNTFNNKTYFPQQREFLKRAKKSDEYCPIILENSFDNSLFPPFLTPETELNIIATESCRTHKLNYDRAVDFQGFTGYRYTLSDTNTNKACLDNSLGIKLPNGIFDASRCMSSKYSEHIDGLLPDQEKHEAEVILEPTMGIPLEEKYRFQVNTPMPDMKGFNKDLRRFSHMVVPSFWYEFDMDDRSTVESIAIQAAVYVIPHIQLTLMIVFLVLDVYCCLSIYLLLTNKTLRELFCKTYQK</sequence>
<keyword evidence="7" id="KW-0325">Glycoprotein</keyword>
<evidence type="ECO:0000256" key="5">
    <source>
        <dbReference type="ARBA" id="ARBA00022989"/>
    </source>
</evidence>
<dbReference type="GO" id="GO:0005737">
    <property type="term" value="C:cytoplasm"/>
    <property type="evidence" value="ECO:0007669"/>
    <property type="project" value="TreeGrafter"/>
</dbReference>
<feature type="transmembrane region" description="Helical" evidence="8">
    <location>
        <begin position="12"/>
        <end position="32"/>
    </location>
</feature>
<protein>
    <recommendedName>
        <fullName evidence="11">Scavenger receptor class B member 1</fullName>
    </recommendedName>
</protein>
<evidence type="ECO:0000256" key="2">
    <source>
        <dbReference type="ARBA" id="ARBA00010532"/>
    </source>
</evidence>
<keyword evidence="4 8" id="KW-0812">Transmembrane</keyword>
<comment type="similarity">
    <text evidence="2">Belongs to the CD36 family.</text>
</comment>
<dbReference type="Proteomes" id="UP000091820">
    <property type="component" value="Unassembled WGS sequence"/>
</dbReference>
<dbReference type="PANTHER" id="PTHR11923:SF89">
    <property type="entry name" value="GH15894P"/>
    <property type="match status" value="1"/>
</dbReference>
<evidence type="ECO:0000256" key="4">
    <source>
        <dbReference type="ARBA" id="ARBA00022692"/>
    </source>
</evidence>
<dbReference type="AlphaFoldDB" id="A0A1A9WI69"/>
<dbReference type="PANTHER" id="PTHR11923">
    <property type="entry name" value="SCAVENGER RECEPTOR CLASS B TYPE-1 SR-B1"/>
    <property type="match status" value="1"/>
</dbReference>
<comment type="subcellular location">
    <subcellularLocation>
        <location evidence="1">Cell membrane</location>
    </subcellularLocation>
</comment>
<reference evidence="9" key="2">
    <citation type="submission" date="2020-05" db="UniProtKB">
        <authorList>
            <consortium name="EnsemblMetazoa"/>
        </authorList>
    </citation>
    <scope>IDENTIFICATION</scope>
    <source>
        <strain evidence="9">IAEA</strain>
    </source>
</reference>
<evidence type="ECO:0000313" key="9">
    <source>
        <dbReference type="EnsemblMetazoa" id="GBRI020712-PA"/>
    </source>
</evidence>
<evidence type="ECO:0000256" key="1">
    <source>
        <dbReference type="ARBA" id="ARBA00004236"/>
    </source>
</evidence>
<evidence type="ECO:0000256" key="8">
    <source>
        <dbReference type="SAM" id="Phobius"/>
    </source>
</evidence>
<feature type="transmembrane region" description="Helical" evidence="8">
    <location>
        <begin position="436"/>
        <end position="457"/>
    </location>
</feature>
<evidence type="ECO:0000256" key="3">
    <source>
        <dbReference type="ARBA" id="ARBA00022475"/>
    </source>
</evidence>